<dbReference type="GO" id="GO:0003904">
    <property type="term" value="F:deoxyribodipyrimidine photo-lyase activity"/>
    <property type="evidence" value="ECO:0007669"/>
    <property type="project" value="UniProtKB-EC"/>
</dbReference>
<dbReference type="FunFam" id="1.10.579.10:FF:000003">
    <property type="entry name" value="Deoxyribodipyrimidine photo-lyase"/>
    <property type="match status" value="1"/>
</dbReference>
<keyword evidence="6 10" id="KW-0157">Chromophore</keyword>
<dbReference type="Proteomes" id="UP000664578">
    <property type="component" value="Unassembled WGS sequence"/>
</dbReference>
<comment type="cofactor">
    <cofactor evidence="8">
        <name>FAD</name>
        <dbReference type="ChEBI" id="CHEBI:57692"/>
    </cofactor>
    <text evidence="8">Binds 1 FAD per subunit.</text>
</comment>
<dbReference type="Pfam" id="PF00875">
    <property type="entry name" value="DNA_photolyase"/>
    <property type="match status" value="1"/>
</dbReference>
<evidence type="ECO:0000256" key="1">
    <source>
        <dbReference type="ARBA" id="ARBA00001932"/>
    </source>
</evidence>
<keyword evidence="5 8" id="KW-0274">FAD</keyword>
<dbReference type="EMBL" id="JAEMWV010000004">
    <property type="protein sequence ID" value="MBN8251657.1"/>
    <property type="molecule type" value="Genomic_DNA"/>
</dbReference>
<evidence type="ECO:0000259" key="11">
    <source>
        <dbReference type="PROSITE" id="PS51645"/>
    </source>
</evidence>
<dbReference type="InterPro" id="IPR018394">
    <property type="entry name" value="DNA_photolyase_1_CS_C"/>
</dbReference>
<keyword evidence="12" id="KW-0456">Lyase</keyword>
<proteinExistence type="inferred from homology"/>
<dbReference type="InterPro" id="IPR006050">
    <property type="entry name" value="DNA_photolyase_N"/>
</dbReference>
<dbReference type="InterPro" id="IPR005101">
    <property type="entry name" value="Cryptochr/Photolyase_FAD-bd"/>
</dbReference>
<feature type="binding site" evidence="8">
    <location>
        <position position="219"/>
    </location>
    <ligand>
        <name>FAD</name>
        <dbReference type="ChEBI" id="CHEBI:57692"/>
    </ligand>
</feature>
<feature type="binding site" evidence="8">
    <location>
        <position position="271"/>
    </location>
    <ligand>
        <name>FAD</name>
        <dbReference type="ChEBI" id="CHEBI:57692"/>
    </ligand>
</feature>
<evidence type="ECO:0000256" key="8">
    <source>
        <dbReference type="PIRSR" id="PIRSR602081-1"/>
    </source>
</evidence>
<evidence type="ECO:0000256" key="6">
    <source>
        <dbReference type="ARBA" id="ARBA00022991"/>
    </source>
</evidence>
<feature type="site" description="Electron transfer via tryptophanyl radical" evidence="9">
    <location>
        <position position="305"/>
    </location>
</feature>
<feature type="site" description="Electron transfer via tryptophanyl radical" evidence="9">
    <location>
        <position position="381"/>
    </location>
</feature>
<evidence type="ECO:0000313" key="13">
    <source>
        <dbReference type="Proteomes" id="UP000664578"/>
    </source>
</evidence>
<protein>
    <recommendedName>
        <fullName evidence="3">Deoxyribodipyrimidine photo-lyase</fullName>
        <ecNumber evidence="2">4.1.99.3</ecNumber>
    </recommendedName>
</protein>
<dbReference type="AlphaFoldDB" id="A0A8I1SLE4"/>
<accession>A0A8I1SLE4</accession>
<comment type="cofactor">
    <cofactor evidence="1">
        <name>(6R)-5,10-methylene-5,6,7,8-tetrahydrofolate</name>
        <dbReference type="ChEBI" id="CHEBI:15636"/>
    </cofactor>
</comment>
<reference evidence="12" key="1">
    <citation type="submission" date="2020-12" db="EMBL/GenBank/DDBJ databases">
        <title>PHA producing bacteria isolated from mangrove.</title>
        <authorList>
            <person name="Zheng W."/>
            <person name="Yu S."/>
            <person name="Huang Y."/>
        </authorList>
    </citation>
    <scope>NUCLEOTIDE SEQUENCE</scope>
    <source>
        <strain evidence="12">GN22-4</strain>
    </source>
</reference>
<dbReference type="InterPro" id="IPR036155">
    <property type="entry name" value="Crypto/Photolyase_N_sf"/>
</dbReference>
<gene>
    <name evidence="12" type="ORF">JF537_08705</name>
</gene>
<dbReference type="PANTHER" id="PTHR11455">
    <property type="entry name" value="CRYPTOCHROME"/>
    <property type="match status" value="1"/>
</dbReference>
<keyword evidence="4 8" id="KW-0285">Flavoprotein</keyword>
<evidence type="ECO:0000256" key="4">
    <source>
        <dbReference type="ARBA" id="ARBA00022630"/>
    </source>
</evidence>
<dbReference type="InterPro" id="IPR002081">
    <property type="entry name" value="Cryptochrome/DNA_photolyase_1"/>
</dbReference>
<sequence>MANPTIVLLRKDFRLVDNPALYHACQDGLAIPIFIYDEADSMGEASKWWLHHALEDFKQSIQQCGSSLVIRKGSRLETIESLIKEVNPTAIYWNTNYEPDIKQQEQLLIRLCDEYGITARQFEGFLLKEPSSIKKPNGEPYKVFTAFYKALQKSRIPAAVPKITKLKALPFSIKTCELNELNLLPTIPWAATIKETWTPTEKGGINMFRQFLKHSIKHYDTGRDFPSKEIDSKLSPYLAFGQLSVRVLYHYLLSKVEKVKHSTFTHQAEAFIRQLVWRDFAYHLLYHFPSTIKEPLNKKFIAFNWKNDMESLRAWQQGQTGYPLVDAGMRQLWKTGFMHNRVRMVAASFLVKHLLIHWHYGAEWFWDTLVDADLANNTMGWQWVAGSGADAAPYFRIFNPITQSEKFDSEGTYIKKWLPELRNVPAKYIHEPWKAPEGVLQEINLRLGKDYPLPIIDHKFARERALHHYHSLKKQTQK</sequence>
<dbReference type="SUPFAM" id="SSF52425">
    <property type="entry name" value="Cryptochrome/photolyase, N-terminal domain"/>
    <property type="match status" value="1"/>
</dbReference>
<name>A0A8I1SLE4_9BACI</name>
<feature type="binding site" evidence="8">
    <location>
        <begin position="371"/>
        <end position="373"/>
    </location>
    <ligand>
        <name>FAD</name>
        <dbReference type="ChEBI" id="CHEBI:57692"/>
    </ligand>
</feature>
<evidence type="ECO:0000256" key="5">
    <source>
        <dbReference type="ARBA" id="ARBA00022827"/>
    </source>
</evidence>
<dbReference type="GO" id="GO:0003677">
    <property type="term" value="F:DNA binding"/>
    <property type="evidence" value="ECO:0007669"/>
    <property type="project" value="TreeGrafter"/>
</dbReference>
<feature type="site" description="Electron transfer via tryptophanyl radical" evidence="9">
    <location>
        <position position="358"/>
    </location>
</feature>
<evidence type="ECO:0000256" key="2">
    <source>
        <dbReference type="ARBA" id="ARBA00013149"/>
    </source>
</evidence>
<dbReference type="Gene3D" id="1.10.579.10">
    <property type="entry name" value="DNA Cyclobutane Dipyrimidine Photolyase, subunit A, domain 3"/>
    <property type="match status" value="1"/>
</dbReference>
<dbReference type="RefSeq" id="WP_206782478.1">
    <property type="nucleotide sequence ID" value="NZ_CM125968.1"/>
</dbReference>
<comment type="caution">
    <text evidence="12">The sequence shown here is derived from an EMBL/GenBank/DDBJ whole genome shotgun (WGS) entry which is preliminary data.</text>
</comment>
<dbReference type="GeneID" id="93683232"/>
<evidence type="ECO:0000256" key="3">
    <source>
        <dbReference type="ARBA" id="ARBA00014046"/>
    </source>
</evidence>
<dbReference type="GO" id="GO:0000719">
    <property type="term" value="P:photoreactive repair"/>
    <property type="evidence" value="ECO:0007669"/>
    <property type="project" value="UniProtKB-ARBA"/>
</dbReference>
<dbReference type="Gene3D" id="3.40.50.620">
    <property type="entry name" value="HUPs"/>
    <property type="match status" value="1"/>
</dbReference>
<evidence type="ECO:0000256" key="9">
    <source>
        <dbReference type="PIRSR" id="PIRSR602081-2"/>
    </source>
</evidence>
<feature type="domain" description="Photolyase/cryptochrome alpha/beta" evidence="11">
    <location>
        <begin position="3"/>
        <end position="127"/>
    </location>
</feature>
<dbReference type="Pfam" id="PF03441">
    <property type="entry name" value="FAD_binding_7"/>
    <property type="match status" value="1"/>
</dbReference>
<evidence type="ECO:0000256" key="10">
    <source>
        <dbReference type="RuleBase" id="RU004182"/>
    </source>
</evidence>
<dbReference type="SUPFAM" id="SSF48173">
    <property type="entry name" value="Cryptochrome/photolyase FAD-binding domain"/>
    <property type="match status" value="1"/>
</dbReference>
<dbReference type="PROSITE" id="PS00394">
    <property type="entry name" value="DNA_PHOTOLYASES_1_1"/>
    <property type="match status" value="1"/>
</dbReference>
<comment type="similarity">
    <text evidence="10">Belongs to the DNA photolyase family.</text>
</comment>
<dbReference type="PROSITE" id="PS51645">
    <property type="entry name" value="PHR_CRY_ALPHA_BETA"/>
    <property type="match status" value="1"/>
</dbReference>
<comment type="catalytic activity">
    <reaction evidence="7">
        <text>cyclobutadipyrimidine (in DNA) = 2 pyrimidine residues (in DNA).</text>
        <dbReference type="EC" id="4.1.99.3"/>
    </reaction>
</comment>
<evidence type="ECO:0000313" key="12">
    <source>
        <dbReference type="EMBL" id="MBN8251657.1"/>
    </source>
</evidence>
<organism evidence="12 13">
    <name type="scientific">Priestia flexa</name>
    <dbReference type="NCBI Taxonomy" id="86664"/>
    <lineage>
        <taxon>Bacteria</taxon>
        <taxon>Bacillati</taxon>
        <taxon>Bacillota</taxon>
        <taxon>Bacilli</taxon>
        <taxon>Bacillales</taxon>
        <taxon>Bacillaceae</taxon>
        <taxon>Priestia</taxon>
    </lineage>
</organism>
<dbReference type="Gene3D" id="1.25.40.80">
    <property type="match status" value="1"/>
</dbReference>
<dbReference type="EC" id="4.1.99.3" evidence="2"/>
<dbReference type="GO" id="GO:0009416">
    <property type="term" value="P:response to light stimulus"/>
    <property type="evidence" value="ECO:0007669"/>
    <property type="project" value="TreeGrafter"/>
</dbReference>
<dbReference type="InterPro" id="IPR014729">
    <property type="entry name" value="Rossmann-like_a/b/a_fold"/>
</dbReference>
<dbReference type="GO" id="GO:0071949">
    <property type="term" value="F:FAD binding"/>
    <property type="evidence" value="ECO:0007669"/>
    <property type="project" value="TreeGrafter"/>
</dbReference>
<dbReference type="InterPro" id="IPR036134">
    <property type="entry name" value="Crypto/Photolyase_FAD-like_sf"/>
</dbReference>
<evidence type="ECO:0000256" key="7">
    <source>
        <dbReference type="ARBA" id="ARBA00033999"/>
    </source>
</evidence>
<dbReference type="PRINTS" id="PR00147">
    <property type="entry name" value="DNAPHOTLYASE"/>
</dbReference>
<dbReference type="PANTHER" id="PTHR11455:SF9">
    <property type="entry name" value="CRYPTOCHROME CIRCADIAN CLOCK 5 ISOFORM X1"/>
    <property type="match status" value="1"/>
</dbReference>